<reference evidence="1" key="1">
    <citation type="submission" date="2023-03" db="EMBL/GenBank/DDBJ databases">
        <title>Massive genome expansion in bonnet fungi (Mycena s.s.) driven by repeated elements and novel gene families across ecological guilds.</title>
        <authorList>
            <consortium name="Lawrence Berkeley National Laboratory"/>
            <person name="Harder C.B."/>
            <person name="Miyauchi S."/>
            <person name="Viragh M."/>
            <person name="Kuo A."/>
            <person name="Thoen E."/>
            <person name="Andreopoulos B."/>
            <person name="Lu D."/>
            <person name="Skrede I."/>
            <person name="Drula E."/>
            <person name="Henrissat B."/>
            <person name="Morin E."/>
            <person name="Kohler A."/>
            <person name="Barry K."/>
            <person name="LaButti K."/>
            <person name="Morin E."/>
            <person name="Salamov A."/>
            <person name="Lipzen A."/>
            <person name="Mereny Z."/>
            <person name="Hegedus B."/>
            <person name="Baldrian P."/>
            <person name="Stursova M."/>
            <person name="Weitz H."/>
            <person name="Taylor A."/>
            <person name="Grigoriev I.V."/>
            <person name="Nagy L.G."/>
            <person name="Martin F."/>
            <person name="Kauserud H."/>
        </authorList>
    </citation>
    <scope>NUCLEOTIDE SEQUENCE</scope>
    <source>
        <strain evidence="1">CBHHK173m</strain>
    </source>
</reference>
<organism evidence="1 2">
    <name type="scientific">Mycena belliarum</name>
    <dbReference type="NCBI Taxonomy" id="1033014"/>
    <lineage>
        <taxon>Eukaryota</taxon>
        <taxon>Fungi</taxon>
        <taxon>Dikarya</taxon>
        <taxon>Basidiomycota</taxon>
        <taxon>Agaricomycotina</taxon>
        <taxon>Agaricomycetes</taxon>
        <taxon>Agaricomycetidae</taxon>
        <taxon>Agaricales</taxon>
        <taxon>Marasmiineae</taxon>
        <taxon>Mycenaceae</taxon>
        <taxon>Mycena</taxon>
    </lineage>
</organism>
<accession>A0AAD6TT31</accession>
<gene>
    <name evidence="1" type="ORF">B0H15DRAFT_954405</name>
</gene>
<proteinExistence type="predicted"/>
<dbReference type="AlphaFoldDB" id="A0AAD6TT31"/>
<name>A0AAD6TT31_9AGAR</name>
<evidence type="ECO:0000313" key="2">
    <source>
        <dbReference type="Proteomes" id="UP001222325"/>
    </source>
</evidence>
<comment type="caution">
    <text evidence="1">The sequence shown here is derived from an EMBL/GenBank/DDBJ whole genome shotgun (WGS) entry which is preliminary data.</text>
</comment>
<sequence length="114" mass="12179">MPPVMKPSKALSKAQINVESNKRFIVMKLTSSLISIAPLLVGLPTAYALVGSSWSVTNVPAAGLTDITFPITIVEAGHISGYYFAQQFDFVNLSDVGYTGVQPRPDNAKGSVHQ</sequence>
<keyword evidence="2" id="KW-1185">Reference proteome</keyword>
<protein>
    <submittedName>
        <fullName evidence="1">Uncharacterized protein</fullName>
    </submittedName>
</protein>
<dbReference type="EMBL" id="JARJCN010000064">
    <property type="protein sequence ID" value="KAJ7078722.1"/>
    <property type="molecule type" value="Genomic_DNA"/>
</dbReference>
<dbReference type="Proteomes" id="UP001222325">
    <property type="component" value="Unassembled WGS sequence"/>
</dbReference>
<evidence type="ECO:0000313" key="1">
    <source>
        <dbReference type="EMBL" id="KAJ7078722.1"/>
    </source>
</evidence>